<dbReference type="EMBL" id="CAWVOK010000006">
    <property type="protein sequence ID" value="CAK8162439.1"/>
    <property type="molecule type" value="Genomic_DNA"/>
</dbReference>
<sequence>MGKISKKYISITISILTTAILSVFITLSFTKNTPEQKTATNIKPIVQTKTFYATMHNTEIIITGTSQSSENIEIKARVSGVVQDIKPVEGKNVQTNTILLTIGDNGLEQIVKDAEVTLEQKEFEYSIASKLLQNNNTSKASYLQAKSILESARSHLELSRINAANNIVKAPFQGTVGKIYVNHGDFVMINTILATITNNNLEFAGYASEKELLEIQVGAETTVKPIYGKSLPCVVKFINPKPMPNSTSHLVEVLCKPDNSQQALFGQLANLVINTGKAKYISIPFSALFLDDSGNPSIKIIEENLIKEIDINIANYENNGNVTIKAPNDKLEVIVYGQSQVKSGDKFS</sequence>
<keyword evidence="2" id="KW-1133">Transmembrane helix</keyword>
<evidence type="ECO:0000313" key="5">
    <source>
        <dbReference type="Proteomes" id="UP001314181"/>
    </source>
</evidence>
<keyword evidence="5" id="KW-1185">Reference proteome</keyword>
<dbReference type="NCBIfam" id="TIGR01730">
    <property type="entry name" value="RND_mfp"/>
    <property type="match status" value="1"/>
</dbReference>
<feature type="domain" description="Multidrug resistance protein MdtA-like barrel-sandwich hybrid" evidence="3">
    <location>
        <begin position="71"/>
        <end position="196"/>
    </location>
</feature>
<organism evidence="4 5">
    <name type="scientific">Candidatus Xenohaliotis californiensis</name>
    <dbReference type="NCBI Taxonomy" id="84677"/>
    <lineage>
        <taxon>Bacteria</taxon>
        <taxon>Pseudomonadati</taxon>
        <taxon>Pseudomonadota</taxon>
        <taxon>Alphaproteobacteria</taxon>
        <taxon>Rickettsiales</taxon>
        <taxon>Anaplasmataceae</taxon>
        <taxon>Candidatus Xenohaliotis</taxon>
    </lineage>
</organism>
<evidence type="ECO:0000256" key="1">
    <source>
        <dbReference type="ARBA" id="ARBA00009477"/>
    </source>
</evidence>
<reference evidence="4 5" key="1">
    <citation type="submission" date="2024-01" db="EMBL/GenBank/DDBJ databases">
        <authorList>
            <person name="Kunselman E."/>
        </authorList>
    </citation>
    <scope>NUCLEOTIDE SEQUENCE [LARGE SCALE GENOMIC DNA]</scope>
    <source>
        <strain evidence="4">2 abalone samples</strain>
    </source>
</reference>
<dbReference type="Gene3D" id="2.40.50.100">
    <property type="match status" value="1"/>
</dbReference>
<dbReference type="Gene3D" id="1.10.287.470">
    <property type="entry name" value="Helix hairpin bin"/>
    <property type="match status" value="1"/>
</dbReference>
<evidence type="ECO:0000256" key="2">
    <source>
        <dbReference type="SAM" id="Phobius"/>
    </source>
</evidence>
<comment type="caution">
    <text evidence="4">The sequence shown here is derived from an EMBL/GenBank/DDBJ whole genome shotgun (WGS) entry which is preliminary data.</text>
</comment>
<dbReference type="SUPFAM" id="SSF111369">
    <property type="entry name" value="HlyD-like secretion proteins"/>
    <property type="match status" value="1"/>
</dbReference>
<evidence type="ECO:0000259" key="3">
    <source>
        <dbReference type="Pfam" id="PF25917"/>
    </source>
</evidence>
<proteinExistence type="inferred from homology"/>
<name>A0ABP0ERU4_9RICK</name>
<protein>
    <recommendedName>
        <fullName evidence="3">Multidrug resistance protein MdtA-like barrel-sandwich hybrid domain-containing protein</fullName>
    </recommendedName>
</protein>
<comment type="similarity">
    <text evidence="1">Belongs to the membrane fusion protein (MFP) (TC 8.A.1) family.</text>
</comment>
<dbReference type="InterPro" id="IPR006143">
    <property type="entry name" value="RND_pump_MFP"/>
</dbReference>
<accession>A0ABP0ERU4</accession>
<dbReference type="InterPro" id="IPR058625">
    <property type="entry name" value="MdtA-like_BSH"/>
</dbReference>
<dbReference type="PANTHER" id="PTHR30469">
    <property type="entry name" value="MULTIDRUG RESISTANCE PROTEIN MDTA"/>
    <property type="match status" value="1"/>
</dbReference>
<keyword evidence="2" id="KW-0812">Transmembrane</keyword>
<dbReference type="Proteomes" id="UP001314181">
    <property type="component" value="Unassembled WGS sequence"/>
</dbReference>
<dbReference type="Pfam" id="PF25917">
    <property type="entry name" value="BSH_RND"/>
    <property type="match status" value="1"/>
</dbReference>
<keyword evidence="2" id="KW-0472">Membrane</keyword>
<evidence type="ECO:0000313" key="4">
    <source>
        <dbReference type="EMBL" id="CAK8162439.1"/>
    </source>
</evidence>
<gene>
    <name evidence="4" type="ORF">CAXC1_150033</name>
</gene>
<dbReference type="Gene3D" id="2.40.30.170">
    <property type="match status" value="1"/>
</dbReference>
<feature type="transmembrane region" description="Helical" evidence="2">
    <location>
        <begin position="7"/>
        <end position="29"/>
    </location>
</feature>
<dbReference type="RefSeq" id="WP_338363475.1">
    <property type="nucleotide sequence ID" value="NZ_CAWVOK010000006.1"/>
</dbReference>